<feature type="transmembrane region" description="Helical" evidence="1">
    <location>
        <begin position="67"/>
        <end position="85"/>
    </location>
</feature>
<keyword evidence="3" id="KW-1185">Reference proteome</keyword>
<organism evidence="2 3">
    <name type="scientific">Yanghanlia caeni</name>
    <dbReference type="NCBI Taxonomy" id="3064283"/>
    <lineage>
        <taxon>Bacteria</taxon>
        <taxon>Pseudomonadati</taxon>
        <taxon>Pseudomonadota</taxon>
        <taxon>Betaproteobacteria</taxon>
        <taxon>Burkholderiales</taxon>
        <taxon>Alcaligenaceae</taxon>
        <taxon>Yanghanlia</taxon>
    </lineage>
</organism>
<sequence>MSRLAVVAAPVGRLLRDAFSSYLILIRLMIPALIVVKALDMAGGTHMLAGVLAPVMHLVGLPAETGIVWAAAMLTSIYTGLAVFADMDMQLSIAQVSVLGTMILVAHSLPVEGAVAKATGVSWPATLLIRLGGALSLGALLNLWYSATGTLQEPATMLWRPEVHDPSLAAWALTQLRALGMIFLIILGLMALLRLLKAVGIERLMHAALAPLLRVIGIGREATNVTIIGFTLGISIGAGLLIREARTGKMSARDIFLTMAFLGLCHSVIEDTLLILLMGADLTAILWARLAFAVIVTAALARLGRLIPVAP</sequence>
<keyword evidence="1" id="KW-0812">Transmembrane</keyword>
<name>A0ABU1D8R9_9BURK</name>
<proteinExistence type="predicted"/>
<reference evidence="2 3" key="1">
    <citation type="submission" date="2023-08" db="EMBL/GenBank/DDBJ databases">
        <title>Alcaligenaceae gen. nov., a novel taxon isolated from the sludge of Yixing Pesticide Factory.</title>
        <authorList>
            <person name="Ruan L."/>
        </authorList>
    </citation>
    <scope>NUCLEOTIDE SEQUENCE [LARGE SCALE GENOMIC DNA]</scope>
    <source>
        <strain evidence="2 3">LG-2</strain>
    </source>
</reference>
<gene>
    <name evidence="2" type="ORF">Q8947_12655</name>
</gene>
<feature type="transmembrane region" description="Helical" evidence="1">
    <location>
        <begin position="284"/>
        <end position="303"/>
    </location>
</feature>
<keyword evidence="1" id="KW-1133">Transmembrane helix</keyword>
<accession>A0ABU1D8R9</accession>
<evidence type="ECO:0000256" key="1">
    <source>
        <dbReference type="SAM" id="Phobius"/>
    </source>
</evidence>
<feature type="transmembrane region" description="Helical" evidence="1">
    <location>
        <begin position="225"/>
        <end position="243"/>
    </location>
</feature>
<keyword evidence="1" id="KW-0472">Membrane</keyword>
<evidence type="ECO:0008006" key="4">
    <source>
        <dbReference type="Google" id="ProtNLM"/>
    </source>
</evidence>
<comment type="caution">
    <text evidence="2">The sequence shown here is derived from an EMBL/GenBank/DDBJ whole genome shotgun (WGS) entry which is preliminary data.</text>
</comment>
<feature type="transmembrane region" description="Helical" evidence="1">
    <location>
        <begin position="127"/>
        <end position="148"/>
    </location>
</feature>
<dbReference type="Proteomes" id="UP001232156">
    <property type="component" value="Unassembled WGS sequence"/>
</dbReference>
<feature type="transmembrane region" description="Helical" evidence="1">
    <location>
        <begin position="255"/>
        <end position="278"/>
    </location>
</feature>
<feature type="transmembrane region" description="Helical" evidence="1">
    <location>
        <begin position="30"/>
        <end position="55"/>
    </location>
</feature>
<evidence type="ECO:0000313" key="3">
    <source>
        <dbReference type="Proteomes" id="UP001232156"/>
    </source>
</evidence>
<feature type="transmembrane region" description="Helical" evidence="1">
    <location>
        <begin position="168"/>
        <end position="192"/>
    </location>
</feature>
<evidence type="ECO:0000313" key="2">
    <source>
        <dbReference type="EMBL" id="MDR4126830.1"/>
    </source>
</evidence>
<feature type="transmembrane region" description="Helical" evidence="1">
    <location>
        <begin position="91"/>
        <end position="115"/>
    </location>
</feature>
<protein>
    <recommendedName>
        <fullName evidence="4">Nucleoside recognition protein</fullName>
    </recommendedName>
</protein>
<dbReference type="EMBL" id="JAUZQE010000038">
    <property type="protein sequence ID" value="MDR4126830.1"/>
    <property type="molecule type" value="Genomic_DNA"/>
</dbReference>
<dbReference type="RefSeq" id="WP_165277941.1">
    <property type="nucleotide sequence ID" value="NZ_JAUZQE010000038.1"/>
</dbReference>